<comment type="caution">
    <text evidence="5">The sequence shown here is derived from an EMBL/GenBank/DDBJ whole genome shotgun (WGS) entry which is preliminary data.</text>
</comment>
<dbReference type="CDD" id="cd02138">
    <property type="entry name" value="TdsD-like"/>
    <property type="match status" value="1"/>
</dbReference>
<feature type="domain" description="Nitroreductase" evidence="4">
    <location>
        <begin position="19"/>
        <end position="61"/>
    </location>
</feature>
<evidence type="ECO:0000256" key="1">
    <source>
        <dbReference type="ARBA" id="ARBA00007118"/>
    </source>
</evidence>
<evidence type="ECO:0000313" key="6">
    <source>
        <dbReference type="Proteomes" id="UP000286997"/>
    </source>
</evidence>
<sequence length="200" mass="22236">MTTANGRTADHPIDPLFLERFSPRAFTGETIPEADLLTILEAARWAPSSYNSQPWRFLHARRDTMHWQTFFDLLVPGNQKWVKDTAAIVYLVSSSTMTTPSGEVKPSRTHSFDAGTASALLQLQAIRMGWHAHGMVGFDYDRAFVALNVPAGHRIEAVYAIGRKADPASLSEEQRGRETPNGRKPLSELVFEGGFPPREA</sequence>
<protein>
    <submittedName>
        <fullName evidence="5">Nitroreductase</fullName>
    </submittedName>
</protein>
<dbReference type="InterPro" id="IPR000415">
    <property type="entry name" value="Nitroreductase-like"/>
</dbReference>
<evidence type="ECO:0000313" key="5">
    <source>
        <dbReference type="EMBL" id="RVU15345.1"/>
    </source>
</evidence>
<dbReference type="PANTHER" id="PTHR43673">
    <property type="entry name" value="NAD(P)H NITROREDUCTASE YDGI-RELATED"/>
    <property type="match status" value="1"/>
</dbReference>
<keyword evidence="6" id="KW-1185">Reference proteome</keyword>
<dbReference type="SUPFAM" id="SSF55469">
    <property type="entry name" value="FMN-dependent nitroreductase-like"/>
    <property type="match status" value="1"/>
</dbReference>
<dbReference type="Pfam" id="PF00881">
    <property type="entry name" value="Nitroreductase"/>
    <property type="match status" value="1"/>
</dbReference>
<dbReference type="InterPro" id="IPR029479">
    <property type="entry name" value="Nitroreductase"/>
</dbReference>
<accession>A0A437NZA2</accession>
<reference evidence="5 6" key="1">
    <citation type="submission" date="2019-01" db="EMBL/GenBank/DDBJ databases">
        <authorList>
            <person name="Chen W.-M."/>
        </authorList>
    </citation>
    <scope>NUCLEOTIDE SEQUENCE [LARGE SCALE GENOMIC DNA]</scope>
    <source>
        <strain evidence="5 6">TER-1</strain>
    </source>
</reference>
<evidence type="ECO:0000256" key="2">
    <source>
        <dbReference type="ARBA" id="ARBA00023002"/>
    </source>
</evidence>
<gene>
    <name evidence="5" type="ORF">EOE48_20145</name>
</gene>
<proteinExistence type="inferred from homology"/>
<dbReference type="Proteomes" id="UP000286997">
    <property type="component" value="Unassembled WGS sequence"/>
</dbReference>
<name>A0A437NZA2_9HYPH</name>
<organism evidence="5 6">
    <name type="scientific">Methylobacterium oryzihabitans</name>
    <dbReference type="NCBI Taxonomy" id="2499852"/>
    <lineage>
        <taxon>Bacteria</taxon>
        <taxon>Pseudomonadati</taxon>
        <taxon>Pseudomonadota</taxon>
        <taxon>Alphaproteobacteria</taxon>
        <taxon>Hyphomicrobiales</taxon>
        <taxon>Methylobacteriaceae</taxon>
        <taxon>Methylobacterium</taxon>
    </lineage>
</organism>
<comment type="similarity">
    <text evidence="1">Belongs to the nitroreductase family.</text>
</comment>
<dbReference type="GO" id="GO:0016491">
    <property type="term" value="F:oxidoreductase activity"/>
    <property type="evidence" value="ECO:0007669"/>
    <property type="project" value="UniProtKB-KW"/>
</dbReference>
<feature type="compositionally biased region" description="Basic and acidic residues" evidence="3">
    <location>
        <begin position="172"/>
        <end position="181"/>
    </location>
</feature>
<dbReference type="PANTHER" id="PTHR43673:SF10">
    <property type="entry name" value="NADH DEHYDROGENASE_NAD(P)H NITROREDUCTASE XCC3605-RELATED"/>
    <property type="match status" value="1"/>
</dbReference>
<dbReference type="AlphaFoldDB" id="A0A437NZA2"/>
<dbReference type="Gene3D" id="3.40.109.10">
    <property type="entry name" value="NADH Oxidase"/>
    <property type="match status" value="1"/>
</dbReference>
<dbReference type="EMBL" id="SACP01000022">
    <property type="protein sequence ID" value="RVU15345.1"/>
    <property type="molecule type" value="Genomic_DNA"/>
</dbReference>
<dbReference type="RefSeq" id="WP_127732473.1">
    <property type="nucleotide sequence ID" value="NZ_SACP01000022.1"/>
</dbReference>
<evidence type="ECO:0000259" key="4">
    <source>
        <dbReference type="Pfam" id="PF00881"/>
    </source>
</evidence>
<evidence type="ECO:0000256" key="3">
    <source>
        <dbReference type="SAM" id="MobiDB-lite"/>
    </source>
</evidence>
<dbReference type="OrthoDB" id="9802510at2"/>
<feature type="region of interest" description="Disordered" evidence="3">
    <location>
        <begin position="166"/>
        <end position="200"/>
    </location>
</feature>
<keyword evidence="2" id="KW-0560">Oxidoreductase</keyword>